<gene>
    <name evidence="2" type="ORF">V5799_031199</name>
</gene>
<protein>
    <recommendedName>
        <fullName evidence="4">Secreted protein</fullName>
    </recommendedName>
</protein>
<feature type="signal peptide" evidence="1">
    <location>
        <begin position="1"/>
        <end position="24"/>
    </location>
</feature>
<name>A0AAQ4EL31_AMBAM</name>
<evidence type="ECO:0000313" key="2">
    <source>
        <dbReference type="EMBL" id="KAK8775456.1"/>
    </source>
</evidence>
<dbReference type="AlphaFoldDB" id="A0AAQ4EL31"/>
<feature type="chain" id="PRO_5042866773" description="Secreted protein" evidence="1">
    <location>
        <begin position="25"/>
        <end position="152"/>
    </location>
</feature>
<reference evidence="2 3" key="1">
    <citation type="journal article" date="2023" name="Arcadia Sci">
        <title>De novo assembly of a long-read Amblyomma americanum tick genome.</title>
        <authorList>
            <person name="Chou S."/>
            <person name="Poskanzer K.E."/>
            <person name="Rollins M."/>
            <person name="Thuy-Boun P.S."/>
        </authorList>
    </citation>
    <scope>NUCLEOTIDE SEQUENCE [LARGE SCALE GENOMIC DNA]</scope>
    <source>
        <strain evidence="2">F_SG_1</strain>
        <tissue evidence="2">Salivary glands</tissue>
    </source>
</reference>
<evidence type="ECO:0000313" key="3">
    <source>
        <dbReference type="Proteomes" id="UP001321473"/>
    </source>
</evidence>
<dbReference type="EMBL" id="JARKHS020014130">
    <property type="protein sequence ID" value="KAK8775456.1"/>
    <property type="molecule type" value="Genomic_DNA"/>
</dbReference>
<evidence type="ECO:0008006" key="4">
    <source>
        <dbReference type="Google" id="ProtNLM"/>
    </source>
</evidence>
<accession>A0AAQ4EL31</accession>
<dbReference type="Proteomes" id="UP001321473">
    <property type="component" value="Unassembled WGS sequence"/>
</dbReference>
<keyword evidence="1" id="KW-0732">Signal</keyword>
<proteinExistence type="predicted"/>
<evidence type="ECO:0000256" key="1">
    <source>
        <dbReference type="SAM" id="SignalP"/>
    </source>
</evidence>
<organism evidence="2 3">
    <name type="scientific">Amblyomma americanum</name>
    <name type="common">Lone star tick</name>
    <dbReference type="NCBI Taxonomy" id="6943"/>
    <lineage>
        <taxon>Eukaryota</taxon>
        <taxon>Metazoa</taxon>
        <taxon>Ecdysozoa</taxon>
        <taxon>Arthropoda</taxon>
        <taxon>Chelicerata</taxon>
        <taxon>Arachnida</taxon>
        <taxon>Acari</taxon>
        <taxon>Parasitiformes</taxon>
        <taxon>Ixodida</taxon>
        <taxon>Ixodoidea</taxon>
        <taxon>Ixodidae</taxon>
        <taxon>Amblyomminae</taxon>
        <taxon>Amblyomma</taxon>
    </lineage>
</organism>
<keyword evidence="3" id="KW-1185">Reference proteome</keyword>
<sequence>MSSALRSAWWLFATFLSTMVLAGAVHDPGSHLCPGGGECNPGTSCTPLLSEAGGYGCCPYERGVPCEHGGDKGGATGSHEQHSCCPEGHWCQNGTCAGEEGDGASRYAPAPMVPPRWRNLRSTTCRPREFTMADKVAHNQSRFPFLAKLRRG</sequence>
<comment type="caution">
    <text evidence="2">The sequence shown here is derived from an EMBL/GenBank/DDBJ whole genome shotgun (WGS) entry which is preliminary data.</text>
</comment>